<dbReference type="EMBL" id="BMNH01000010">
    <property type="protein sequence ID" value="GGO71209.1"/>
    <property type="molecule type" value="Genomic_DNA"/>
</dbReference>
<dbReference type="InterPro" id="IPR003594">
    <property type="entry name" value="HATPase_dom"/>
</dbReference>
<dbReference type="InterPro" id="IPR036890">
    <property type="entry name" value="HATPase_C_sf"/>
</dbReference>
<evidence type="ECO:0000256" key="1">
    <source>
        <dbReference type="ARBA" id="ARBA00022527"/>
    </source>
</evidence>
<evidence type="ECO:0000313" key="4">
    <source>
        <dbReference type="Proteomes" id="UP000646523"/>
    </source>
</evidence>
<evidence type="ECO:0000313" key="3">
    <source>
        <dbReference type="EMBL" id="GGO71209.1"/>
    </source>
</evidence>
<sequence length="114" mass="12170">MTGVLGRDHPLYDDCVLLLSELATNAILHTRSGQDGFFQVSVHVSGSLVRVWVLDGGSDGPPCACRTGLRSTGGRGLPLIEAISHRWGLSRENGATTVWFELLLAPAVWSAEAV</sequence>
<feature type="domain" description="Histidine kinase/HSP90-like ATPase" evidence="2">
    <location>
        <begin position="11"/>
        <end position="100"/>
    </location>
</feature>
<reference evidence="3" key="2">
    <citation type="submission" date="2020-09" db="EMBL/GenBank/DDBJ databases">
        <authorList>
            <person name="Sun Q."/>
            <person name="Zhou Y."/>
        </authorList>
    </citation>
    <scope>NUCLEOTIDE SEQUENCE</scope>
    <source>
        <strain evidence="3">CGMCC 4.7368</strain>
    </source>
</reference>
<keyword evidence="1" id="KW-0418">Kinase</keyword>
<dbReference type="GO" id="GO:0004674">
    <property type="term" value="F:protein serine/threonine kinase activity"/>
    <property type="evidence" value="ECO:0007669"/>
    <property type="project" value="UniProtKB-KW"/>
</dbReference>
<dbReference type="InterPro" id="IPR050267">
    <property type="entry name" value="Anti-sigma-factor_SerPK"/>
</dbReference>
<reference evidence="3" key="1">
    <citation type="journal article" date="2014" name="Int. J. Syst. Evol. Microbiol.">
        <title>Complete genome sequence of Corynebacterium casei LMG S-19264T (=DSM 44701T), isolated from a smear-ripened cheese.</title>
        <authorList>
            <consortium name="US DOE Joint Genome Institute (JGI-PGF)"/>
            <person name="Walter F."/>
            <person name="Albersmeier A."/>
            <person name="Kalinowski J."/>
            <person name="Ruckert C."/>
        </authorList>
    </citation>
    <scope>NUCLEOTIDE SEQUENCE</scope>
    <source>
        <strain evidence="3">CGMCC 4.7368</strain>
    </source>
</reference>
<gene>
    <name evidence="3" type="ORF">GCM10012289_36400</name>
</gene>
<name>A0A918DKN0_9ACTN</name>
<dbReference type="SUPFAM" id="SSF55874">
    <property type="entry name" value="ATPase domain of HSP90 chaperone/DNA topoisomerase II/histidine kinase"/>
    <property type="match status" value="1"/>
</dbReference>
<dbReference type="Proteomes" id="UP000646523">
    <property type="component" value="Unassembled WGS sequence"/>
</dbReference>
<keyword evidence="1" id="KW-0808">Transferase</keyword>
<dbReference type="Pfam" id="PF13581">
    <property type="entry name" value="HATPase_c_2"/>
    <property type="match status" value="1"/>
</dbReference>
<keyword evidence="4" id="KW-1185">Reference proteome</keyword>
<dbReference type="PANTHER" id="PTHR35526">
    <property type="entry name" value="ANTI-SIGMA-F FACTOR RSBW-RELATED"/>
    <property type="match status" value="1"/>
</dbReference>
<proteinExistence type="predicted"/>
<dbReference type="PANTHER" id="PTHR35526:SF3">
    <property type="entry name" value="ANTI-SIGMA-F FACTOR RSBW"/>
    <property type="match status" value="1"/>
</dbReference>
<evidence type="ECO:0000259" key="2">
    <source>
        <dbReference type="Pfam" id="PF13581"/>
    </source>
</evidence>
<organism evidence="3 4">
    <name type="scientific">Nonomuraea cavernae</name>
    <dbReference type="NCBI Taxonomy" id="2045107"/>
    <lineage>
        <taxon>Bacteria</taxon>
        <taxon>Bacillati</taxon>
        <taxon>Actinomycetota</taxon>
        <taxon>Actinomycetes</taxon>
        <taxon>Streptosporangiales</taxon>
        <taxon>Streptosporangiaceae</taxon>
        <taxon>Nonomuraea</taxon>
    </lineage>
</organism>
<accession>A0A918DKN0</accession>
<comment type="caution">
    <text evidence="3">The sequence shown here is derived from an EMBL/GenBank/DDBJ whole genome shotgun (WGS) entry which is preliminary data.</text>
</comment>
<protein>
    <recommendedName>
        <fullName evidence="2">Histidine kinase/HSP90-like ATPase domain-containing protein</fullName>
    </recommendedName>
</protein>
<dbReference type="Gene3D" id="3.30.565.10">
    <property type="entry name" value="Histidine kinase-like ATPase, C-terminal domain"/>
    <property type="match status" value="1"/>
</dbReference>
<dbReference type="CDD" id="cd16936">
    <property type="entry name" value="HATPase_RsbW-like"/>
    <property type="match status" value="1"/>
</dbReference>
<dbReference type="AlphaFoldDB" id="A0A918DKN0"/>
<keyword evidence="1" id="KW-0723">Serine/threonine-protein kinase</keyword>